<dbReference type="Proteomes" id="UP000234323">
    <property type="component" value="Unassembled WGS sequence"/>
</dbReference>
<dbReference type="EMBL" id="LLXI01003295">
    <property type="protein sequence ID" value="PKY58986.1"/>
    <property type="molecule type" value="Genomic_DNA"/>
</dbReference>
<evidence type="ECO:0000313" key="1">
    <source>
        <dbReference type="EMBL" id="PKY58986.1"/>
    </source>
</evidence>
<proteinExistence type="predicted"/>
<protein>
    <submittedName>
        <fullName evidence="1">Uncharacterized protein</fullName>
    </submittedName>
</protein>
<keyword evidence="2" id="KW-1185">Reference proteome</keyword>
<sequence length="88" mass="10110">MEYIKNYYAYIGYSPFDFEKALEAKKIFDDLSIISSHKTPQQWANQIKSTLQILIIANCKIIGNTVLESNNPYSSEVTTETDQSVIFH</sequence>
<dbReference type="AlphaFoldDB" id="A0A2I1HJF1"/>
<name>A0A2I1HJF1_9GLOM</name>
<evidence type="ECO:0000313" key="2">
    <source>
        <dbReference type="Proteomes" id="UP000234323"/>
    </source>
</evidence>
<reference evidence="1 2" key="1">
    <citation type="submission" date="2015-10" db="EMBL/GenBank/DDBJ databases">
        <title>Genome analyses suggest a sexual origin of heterokaryosis in a supposedly ancient asexual fungus.</title>
        <authorList>
            <person name="Ropars J."/>
            <person name="Sedzielewska K."/>
            <person name="Noel J."/>
            <person name="Charron P."/>
            <person name="Farinelli L."/>
            <person name="Marton T."/>
            <person name="Kruger M."/>
            <person name="Pelin A."/>
            <person name="Brachmann A."/>
            <person name="Corradi N."/>
        </authorList>
    </citation>
    <scope>NUCLEOTIDE SEQUENCE [LARGE SCALE GENOMIC DNA]</scope>
    <source>
        <strain evidence="1 2">A4</strain>
    </source>
</reference>
<comment type="caution">
    <text evidence="1">The sequence shown here is derived from an EMBL/GenBank/DDBJ whole genome shotgun (WGS) entry which is preliminary data.</text>
</comment>
<organism evidence="1 2">
    <name type="scientific">Rhizophagus irregularis</name>
    <dbReference type="NCBI Taxonomy" id="588596"/>
    <lineage>
        <taxon>Eukaryota</taxon>
        <taxon>Fungi</taxon>
        <taxon>Fungi incertae sedis</taxon>
        <taxon>Mucoromycota</taxon>
        <taxon>Glomeromycotina</taxon>
        <taxon>Glomeromycetes</taxon>
        <taxon>Glomerales</taxon>
        <taxon>Glomeraceae</taxon>
        <taxon>Rhizophagus</taxon>
    </lineage>
</organism>
<gene>
    <name evidence="1" type="ORF">RhiirA4_481359</name>
</gene>
<accession>A0A2I1HJF1</accession>